<name>A0A7C8MU35_ORBOL</name>
<proteinExistence type="predicted"/>
<reference evidence="1 2" key="1">
    <citation type="submission" date="2019-06" db="EMBL/GenBank/DDBJ databases">
        <authorList>
            <person name="Palmer J.M."/>
        </authorList>
    </citation>
    <scope>NUCLEOTIDE SEQUENCE [LARGE SCALE GENOMIC DNA]</scope>
    <source>
        <strain evidence="1 2">TWF102</strain>
    </source>
</reference>
<dbReference type="Proteomes" id="UP000475325">
    <property type="component" value="Unassembled WGS sequence"/>
</dbReference>
<protein>
    <submittedName>
        <fullName evidence="1">Uncharacterized protein</fullName>
    </submittedName>
</protein>
<dbReference type="EMBL" id="WIQW01000191">
    <property type="protein sequence ID" value="KAF3077992.1"/>
    <property type="molecule type" value="Genomic_DNA"/>
</dbReference>
<organism evidence="1 2">
    <name type="scientific">Orbilia oligospora</name>
    <name type="common">Nematode-trapping fungus</name>
    <name type="synonym">Arthrobotrys oligospora</name>
    <dbReference type="NCBI Taxonomy" id="2813651"/>
    <lineage>
        <taxon>Eukaryota</taxon>
        <taxon>Fungi</taxon>
        <taxon>Dikarya</taxon>
        <taxon>Ascomycota</taxon>
        <taxon>Pezizomycotina</taxon>
        <taxon>Orbiliomycetes</taxon>
        <taxon>Orbiliales</taxon>
        <taxon>Orbiliaceae</taxon>
        <taxon>Orbilia</taxon>
    </lineage>
</organism>
<evidence type="ECO:0000313" key="2">
    <source>
        <dbReference type="Proteomes" id="UP000475325"/>
    </source>
</evidence>
<comment type="caution">
    <text evidence="1">The sequence shown here is derived from an EMBL/GenBank/DDBJ whole genome shotgun (WGS) entry which is preliminary data.</text>
</comment>
<accession>A0A7C8MU35</accession>
<dbReference type="AlphaFoldDB" id="A0A7C8MU35"/>
<evidence type="ECO:0000313" key="1">
    <source>
        <dbReference type="EMBL" id="KAF3077992.1"/>
    </source>
</evidence>
<gene>
    <name evidence="1" type="ORF">TWF102_004013</name>
</gene>
<sequence>MMPLASKSLLGSAITEDTPSHGKNKLRHESMQSIVQNACSPFGQEFLLLIFVVAHPGLQIFCSFSSIDNRKFLSSTKCCDGMQQNNTRLNCELSKNGEFTSILETSASTSSSSAGYGKRAYMKTSVPFRSQFLLRSTPFHLR</sequence>